<dbReference type="GO" id="GO:0016702">
    <property type="term" value="F:oxidoreductase activity, acting on single donors with incorporation of molecular oxygen, incorporation of two atoms of oxygen"/>
    <property type="evidence" value="ECO:0007669"/>
    <property type="project" value="InterPro"/>
</dbReference>
<sequence>MVNVRNIAASLAFTSLLGGVAAHPGESREQIQREVSAHQAAQPLGRRAISACASSPNAAALKARSVARRAATAEALRRKRALTEHPLKSKRDAAGFAKWSVVDHDSTSVGYDLTTPLDTIFSSNSTCTLVPETTIGPYWVGGELIKADVTGGQAGVPLHLDLQFLDLNSCEPVPVNTLIDIWACNSTGIYSGVSAQGQGGLNSTHGRGIQSTDADGVVEFDTTFPGHYTGRTPHIHVMSTSGATILPNSTYVSTSGKPSHIGQLFFDQDLILETKALAPYASNSQGLTLNSADGIGIGEATVSYDPFVDYVRLGSDLNDGLLAWITVFVDTTADQSSNRQEAAHYYEDGGVANGNGGRPPGGPGGPAVPRVPRRSR</sequence>
<comment type="caution">
    <text evidence="4">The sequence shown here is derived from an EMBL/GenBank/DDBJ whole genome shotgun (WGS) entry which is preliminary data.</text>
</comment>
<dbReference type="Pfam" id="PF00775">
    <property type="entry name" value="Dioxygenase_C"/>
    <property type="match status" value="1"/>
</dbReference>
<dbReference type="Gene3D" id="2.60.130.10">
    <property type="entry name" value="Aromatic compound dioxygenase"/>
    <property type="match status" value="1"/>
</dbReference>
<evidence type="ECO:0000256" key="1">
    <source>
        <dbReference type="SAM" id="MobiDB-lite"/>
    </source>
</evidence>
<evidence type="ECO:0000313" key="5">
    <source>
        <dbReference type="Proteomes" id="UP000297716"/>
    </source>
</evidence>
<dbReference type="AlphaFoldDB" id="A0A4Z0Z8X2"/>
<proteinExistence type="predicted"/>
<dbReference type="SUPFAM" id="SSF49482">
    <property type="entry name" value="Aromatic compound dioxygenase"/>
    <property type="match status" value="1"/>
</dbReference>
<feature type="chain" id="PRO_5021491588" description="Intradiol ring-cleavage dioxygenases domain-containing protein" evidence="2">
    <location>
        <begin position="23"/>
        <end position="376"/>
    </location>
</feature>
<dbReference type="STRING" id="37992.A0A4Z0Z8X2"/>
<dbReference type="EMBL" id="SKBN01000006">
    <property type="protein sequence ID" value="TGJ88061.1"/>
    <property type="molecule type" value="Genomic_DNA"/>
</dbReference>
<accession>A0A4Z0Z8X2</accession>
<dbReference type="PANTHER" id="PTHR34315:SF1">
    <property type="entry name" value="INTRADIOL RING-CLEAVAGE DIOXYGENASES DOMAIN-CONTAINING PROTEIN-RELATED"/>
    <property type="match status" value="1"/>
</dbReference>
<dbReference type="OrthoDB" id="121380at2759"/>
<dbReference type="PANTHER" id="PTHR34315">
    <property type="match status" value="1"/>
</dbReference>
<feature type="signal peptide" evidence="2">
    <location>
        <begin position="1"/>
        <end position="22"/>
    </location>
</feature>
<feature type="region of interest" description="Disordered" evidence="1">
    <location>
        <begin position="339"/>
        <end position="376"/>
    </location>
</feature>
<evidence type="ECO:0000313" key="4">
    <source>
        <dbReference type="EMBL" id="TGJ88061.1"/>
    </source>
</evidence>
<reference evidence="4 5" key="1">
    <citation type="submission" date="2019-03" db="EMBL/GenBank/DDBJ databases">
        <title>Draft genome sequence of Xylaria hypoxylon DSM 108379, a ubiquitous saprotrophic-parasitic fungi on hardwood.</title>
        <authorList>
            <person name="Buettner E."/>
            <person name="Leonhardt S."/>
            <person name="Gebauer A.M."/>
            <person name="Liers C."/>
            <person name="Hofrichter M."/>
            <person name="Kellner H."/>
        </authorList>
    </citation>
    <scope>NUCLEOTIDE SEQUENCE [LARGE SCALE GENOMIC DNA]</scope>
    <source>
        <strain evidence="4 5">DSM 108379</strain>
    </source>
</reference>
<dbReference type="GO" id="GO:0005506">
    <property type="term" value="F:iron ion binding"/>
    <property type="evidence" value="ECO:0007669"/>
    <property type="project" value="InterPro"/>
</dbReference>
<keyword evidence="5" id="KW-1185">Reference proteome</keyword>
<feature type="domain" description="Intradiol ring-cleavage dioxygenases" evidence="3">
    <location>
        <begin position="149"/>
        <end position="273"/>
    </location>
</feature>
<name>A0A4Z0Z8X2_9PEZI</name>
<dbReference type="InterPro" id="IPR015889">
    <property type="entry name" value="Intradiol_dOase_core"/>
</dbReference>
<evidence type="ECO:0000259" key="3">
    <source>
        <dbReference type="Pfam" id="PF00775"/>
    </source>
</evidence>
<organism evidence="4 5">
    <name type="scientific">Xylaria hypoxylon</name>
    <dbReference type="NCBI Taxonomy" id="37992"/>
    <lineage>
        <taxon>Eukaryota</taxon>
        <taxon>Fungi</taxon>
        <taxon>Dikarya</taxon>
        <taxon>Ascomycota</taxon>
        <taxon>Pezizomycotina</taxon>
        <taxon>Sordariomycetes</taxon>
        <taxon>Xylariomycetidae</taxon>
        <taxon>Xylariales</taxon>
        <taxon>Xylariaceae</taxon>
        <taxon>Xylaria</taxon>
    </lineage>
</organism>
<keyword evidence="2" id="KW-0732">Signal</keyword>
<dbReference type="CDD" id="cd03457">
    <property type="entry name" value="intradiol_dioxygenase_like"/>
    <property type="match status" value="1"/>
</dbReference>
<dbReference type="Proteomes" id="UP000297716">
    <property type="component" value="Unassembled WGS sequence"/>
</dbReference>
<protein>
    <recommendedName>
        <fullName evidence="3">Intradiol ring-cleavage dioxygenases domain-containing protein</fullName>
    </recommendedName>
</protein>
<dbReference type="InterPro" id="IPR000627">
    <property type="entry name" value="Intradiol_dOase_C"/>
</dbReference>
<evidence type="ECO:0000256" key="2">
    <source>
        <dbReference type="SAM" id="SignalP"/>
    </source>
</evidence>
<gene>
    <name evidence="4" type="ORF">E0Z10_g668</name>
</gene>